<dbReference type="PANTHER" id="PTHR42240:SF1">
    <property type="entry name" value="DUF211 DOMAIN-CONTAINING PROTEIN"/>
    <property type="match status" value="1"/>
</dbReference>
<dbReference type="SUPFAM" id="SSF160363">
    <property type="entry name" value="MTH889-like"/>
    <property type="match status" value="1"/>
</dbReference>
<proteinExistence type="predicted"/>
<dbReference type="Gene3D" id="3.30.70.1340">
    <property type="entry name" value="MTH889-like domain"/>
    <property type="match status" value="1"/>
</dbReference>
<dbReference type="EMBL" id="JABMOJ010000442">
    <property type="protein sequence ID" value="NQV66006.1"/>
    <property type="molecule type" value="Genomic_DNA"/>
</dbReference>
<dbReference type="InterPro" id="IPR023129">
    <property type="entry name" value="MTH889-like_dom_sf"/>
</dbReference>
<dbReference type="InterPro" id="IPR003831">
    <property type="entry name" value="DUF211"/>
</dbReference>
<protein>
    <submittedName>
        <fullName evidence="1">DUF211 domain-containing protein</fullName>
    </submittedName>
</protein>
<accession>A0A972VYU3</accession>
<dbReference type="Pfam" id="PF02680">
    <property type="entry name" value="DUF211"/>
    <property type="match status" value="1"/>
</dbReference>
<gene>
    <name evidence="1" type="ORF">HQ497_11645</name>
</gene>
<reference evidence="1" key="1">
    <citation type="submission" date="2020-05" db="EMBL/GenBank/DDBJ databases">
        <title>Sulfur intermediates as new biogeochemical hubs in an aquatic model microbial ecosystem.</title>
        <authorList>
            <person name="Vigneron A."/>
        </authorList>
    </citation>
    <scope>NUCLEOTIDE SEQUENCE</scope>
    <source>
        <strain evidence="1">Bin.250</strain>
    </source>
</reference>
<dbReference type="PANTHER" id="PTHR42240">
    <property type="entry name" value="DUF211 DOMAIN-CONTAINING PROTEIN"/>
    <property type="match status" value="1"/>
</dbReference>
<evidence type="ECO:0000313" key="1">
    <source>
        <dbReference type="EMBL" id="NQV66006.1"/>
    </source>
</evidence>
<organism evidence="1 2">
    <name type="scientific">SAR86 cluster bacterium</name>
    <dbReference type="NCBI Taxonomy" id="2030880"/>
    <lineage>
        <taxon>Bacteria</taxon>
        <taxon>Pseudomonadati</taxon>
        <taxon>Pseudomonadota</taxon>
        <taxon>Gammaproteobacteria</taxon>
        <taxon>SAR86 cluster</taxon>
    </lineage>
</organism>
<dbReference type="AlphaFoldDB" id="A0A972VYU3"/>
<name>A0A972VYU3_9GAMM</name>
<comment type="caution">
    <text evidence="1">The sequence shown here is derived from an EMBL/GenBank/DDBJ whole genome shotgun (WGS) entry which is preliminary data.</text>
</comment>
<evidence type="ECO:0000313" key="2">
    <source>
        <dbReference type="Proteomes" id="UP000754644"/>
    </source>
</evidence>
<dbReference type="Proteomes" id="UP000754644">
    <property type="component" value="Unassembled WGS sequence"/>
</dbReference>
<sequence length="90" mass="9675">MVLLKRLVLDILKPHSPNSLDFCATLAAAAVDMQVSCRVIAVDAKTESVEVCIEGAELHFDQIEASIRAQGASLHSIDEVEVVSLVDQNS</sequence>